<keyword evidence="1" id="KW-0472">Membrane</keyword>
<evidence type="ECO:0000256" key="1">
    <source>
        <dbReference type="SAM" id="Phobius"/>
    </source>
</evidence>
<evidence type="ECO:0000313" key="4">
    <source>
        <dbReference type="Proteomes" id="UP000249464"/>
    </source>
</evidence>
<evidence type="ECO:0000256" key="2">
    <source>
        <dbReference type="SAM" id="SignalP"/>
    </source>
</evidence>
<keyword evidence="4" id="KW-1185">Reference proteome</keyword>
<dbReference type="Proteomes" id="UP000249464">
    <property type="component" value="Unassembled WGS sequence"/>
</dbReference>
<keyword evidence="1" id="KW-0812">Transmembrane</keyword>
<dbReference type="AlphaFoldDB" id="A0A2X0LTT9"/>
<name>A0A2X0LTT9_9BASI</name>
<protein>
    <submittedName>
        <fullName evidence="3">BQ5605_C010g06088 protein</fullName>
    </submittedName>
</protein>
<gene>
    <name evidence="3" type="primary">BQ5605_C010g06088</name>
    <name evidence="3" type="ORF">BQ5605_C010G06088</name>
</gene>
<accession>A0A2X0LTT9</accession>
<dbReference type="EMBL" id="FQNC01000012">
    <property type="protein sequence ID" value="SGY14172.1"/>
    <property type="molecule type" value="Genomic_DNA"/>
</dbReference>
<reference evidence="3 4" key="1">
    <citation type="submission" date="2016-11" db="EMBL/GenBank/DDBJ databases">
        <authorList>
            <person name="Jaros S."/>
            <person name="Januszkiewicz K."/>
            <person name="Wedrychowicz H."/>
        </authorList>
    </citation>
    <scope>NUCLEOTIDE SEQUENCE [LARGE SCALE GENOMIC DNA]</scope>
</reference>
<evidence type="ECO:0000313" key="3">
    <source>
        <dbReference type="EMBL" id="SGY14172.1"/>
    </source>
</evidence>
<feature type="signal peptide" evidence="2">
    <location>
        <begin position="1"/>
        <end position="21"/>
    </location>
</feature>
<feature type="chain" id="PRO_5016050140" evidence="2">
    <location>
        <begin position="22"/>
        <end position="164"/>
    </location>
</feature>
<keyword evidence="2" id="KW-0732">Signal</keyword>
<keyword evidence="1" id="KW-1133">Transmembrane helix</keyword>
<feature type="transmembrane region" description="Helical" evidence="1">
    <location>
        <begin position="141"/>
        <end position="163"/>
    </location>
</feature>
<organism evidence="3 4">
    <name type="scientific">Microbotryum silenes-dioicae</name>
    <dbReference type="NCBI Taxonomy" id="796604"/>
    <lineage>
        <taxon>Eukaryota</taxon>
        <taxon>Fungi</taxon>
        <taxon>Dikarya</taxon>
        <taxon>Basidiomycota</taxon>
        <taxon>Pucciniomycotina</taxon>
        <taxon>Microbotryomycetes</taxon>
        <taxon>Microbotryales</taxon>
        <taxon>Microbotryaceae</taxon>
        <taxon>Microbotryum</taxon>
    </lineage>
</organism>
<sequence>MLLPSTIRALALTLFLPYTLAQISNLIYTYEGQSAPASVLQAISSAGAPALSILNSQGVDTATGLVAAFPTTATVLDTVTAPAETGAPIFSSGSPGLNTATVPRSPYVATGTINLSLPTTSAAASATSKSSAGRVSPPSGFTFGFSAGVLTTVVGMFLGLAVAL</sequence>
<proteinExistence type="predicted"/>